<feature type="binding site" evidence="4">
    <location>
        <position position="58"/>
    </location>
    <ligand>
        <name>substrate</name>
    </ligand>
</feature>
<feature type="binding site" evidence="4">
    <location>
        <position position="53"/>
    </location>
    <ligand>
        <name>substrate</name>
    </ligand>
</feature>
<dbReference type="GO" id="GO:0009396">
    <property type="term" value="P:folic acid-containing compound biosynthetic process"/>
    <property type="evidence" value="ECO:0007669"/>
    <property type="project" value="TreeGrafter"/>
</dbReference>
<dbReference type="GO" id="GO:0005524">
    <property type="term" value="F:ATP binding"/>
    <property type="evidence" value="ECO:0007669"/>
    <property type="project" value="UniProtKB-KW"/>
</dbReference>
<evidence type="ECO:0000313" key="7">
    <source>
        <dbReference type="Proteomes" id="UP000190460"/>
    </source>
</evidence>
<evidence type="ECO:0000256" key="3">
    <source>
        <dbReference type="ARBA" id="ARBA00022840"/>
    </source>
</evidence>
<dbReference type="GO" id="GO:0035999">
    <property type="term" value="P:tetrahydrofolate interconversion"/>
    <property type="evidence" value="ECO:0007669"/>
    <property type="project" value="TreeGrafter"/>
</dbReference>
<gene>
    <name evidence="6" type="ORF">SAMN02745130_00120</name>
</gene>
<dbReference type="InterPro" id="IPR002698">
    <property type="entry name" value="FTHF_cligase"/>
</dbReference>
<dbReference type="PIRSF" id="PIRSF006806">
    <property type="entry name" value="FTHF_cligase"/>
    <property type="match status" value="1"/>
</dbReference>
<dbReference type="Pfam" id="PF01812">
    <property type="entry name" value="5-FTHF_cyc-lig"/>
    <property type="match status" value="1"/>
</dbReference>
<organism evidence="6 7">
    <name type="scientific">Thiothrix eikelboomii</name>
    <dbReference type="NCBI Taxonomy" id="92487"/>
    <lineage>
        <taxon>Bacteria</taxon>
        <taxon>Pseudomonadati</taxon>
        <taxon>Pseudomonadota</taxon>
        <taxon>Gammaproteobacteria</taxon>
        <taxon>Thiotrichales</taxon>
        <taxon>Thiotrichaceae</taxon>
        <taxon>Thiothrix</taxon>
    </lineage>
</organism>
<dbReference type="OrthoDB" id="9801938at2"/>
<evidence type="ECO:0000256" key="2">
    <source>
        <dbReference type="ARBA" id="ARBA00022741"/>
    </source>
</evidence>
<dbReference type="STRING" id="92487.SAMN02745130_00120"/>
<sequence>MSKVLTAHELRKQIKKQRAALPKLEQQRLSRQAVQHLSRHRLFRSARNLALYLPVRGEADPCSLLQAAKPGQRFFLPVLSLGHHAQLVFVEWNRATRFRNNRFNIPEPLLGRCKMLNPQQLDLVITPLVAFDARGTRLGMGGGFYDRSFATKYYLKQAKPFLVGLAYPFQKVDHLERQAWDIPLDASCTADGFTSY</sequence>
<name>A0A1T4VS35_9GAMM</name>
<reference evidence="6 7" key="1">
    <citation type="submission" date="2017-02" db="EMBL/GenBank/DDBJ databases">
        <authorList>
            <person name="Peterson S.W."/>
        </authorList>
    </citation>
    <scope>NUCLEOTIDE SEQUENCE [LARGE SCALE GENOMIC DNA]</scope>
    <source>
        <strain evidence="6 7">ATCC 49788</strain>
    </source>
</reference>
<feature type="binding site" evidence="4">
    <location>
        <begin position="137"/>
        <end position="145"/>
    </location>
    <ligand>
        <name>ATP</name>
        <dbReference type="ChEBI" id="CHEBI:30616"/>
    </ligand>
</feature>
<comment type="catalytic activity">
    <reaction evidence="5">
        <text>(6S)-5-formyl-5,6,7,8-tetrahydrofolate + ATP = (6R)-5,10-methenyltetrahydrofolate + ADP + phosphate</text>
        <dbReference type="Rhea" id="RHEA:10488"/>
        <dbReference type="ChEBI" id="CHEBI:30616"/>
        <dbReference type="ChEBI" id="CHEBI:43474"/>
        <dbReference type="ChEBI" id="CHEBI:57455"/>
        <dbReference type="ChEBI" id="CHEBI:57457"/>
        <dbReference type="ChEBI" id="CHEBI:456216"/>
        <dbReference type="EC" id="6.3.3.2"/>
    </reaction>
</comment>
<accession>A0A1T4VS35</accession>
<dbReference type="PANTHER" id="PTHR23407">
    <property type="entry name" value="ATPASE INHIBITOR/5-FORMYLTETRAHYDROFOLATE CYCLO-LIGASE"/>
    <property type="match status" value="1"/>
</dbReference>
<evidence type="ECO:0000256" key="5">
    <source>
        <dbReference type="RuleBase" id="RU361279"/>
    </source>
</evidence>
<dbReference type="PANTHER" id="PTHR23407:SF1">
    <property type="entry name" value="5-FORMYLTETRAHYDROFOLATE CYCLO-LIGASE"/>
    <property type="match status" value="1"/>
</dbReference>
<comment type="cofactor">
    <cofactor evidence="5">
        <name>Mg(2+)</name>
        <dbReference type="ChEBI" id="CHEBI:18420"/>
    </cofactor>
</comment>
<proteinExistence type="inferred from homology"/>
<protein>
    <recommendedName>
        <fullName evidence="5">5-formyltetrahydrofolate cyclo-ligase</fullName>
        <ecNumber evidence="5">6.3.3.2</ecNumber>
    </recommendedName>
</protein>
<dbReference type="NCBIfam" id="TIGR02727">
    <property type="entry name" value="MTHFS_bact"/>
    <property type="match status" value="1"/>
</dbReference>
<dbReference type="AlphaFoldDB" id="A0A1T4VS35"/>
<dbReference type="SUPFAM" id="SSF100950">
    <property type="entry name" value="NagB/RpiA/CoA transferase-like"/>
    <property type="match status" value="1"/>
</dbReference>
<evidence type="ECO:0000313" key="6">
    <source>
        <dbReference type="EMBL" id="SKA67780.1"/>
    </source>
</evidence>
<dbReference type="GO" id="GO:0046872">
    <property type="term" value="F:metal ion binding"/>
    <property type="evidence" value="ECO:0007669"/>
    <property type="project" value="UniProtKB-KW"/>
</dbReference>
<keyword evidence="5" id="KW-0479">Metal-binding</keyword>
<dbReference type="GO" id="GO:0030272">
    <property type="term" value="F:5-formyltetrahydrofolate cyclo-ligase activity"/>
    <property type="evidence" value="ECO:0007669"/>
    <property type="project" value="UniProtKB-EC"/>
</dbReference>
<keyword evidence="3 4" id="KW-0067">ATP-binding</keyword>
<keyword evidence="5" id="KW-0460">Magnesium</keyword>
<dbReference type="RefSeq" id="WP_078920638.1">
    <property type="nucleotide sequence ID" value="NZ_FUYB01000001.1"/>
</dbReference>
<keyword evidence="6" id="KW-0436">Ligase</keyword>
<dbReference type="EC" id="6.3.3.2" evidence="5"/>
<dbReference type="Gene3D" id="3.40.50.10420">
    <property type="entry name" value="NagB/RpiA/CoA transferase-like"/>
    <property type="match status" value="1"/>
</dbReference>
<keyword evidence="7" id="KW-1185">Reference proteome</keyword>
<dbReference type="EMBL" id="FUYB01000001">
    <property type="protein sequence ID" value="SKA67780.1"/>
    <property type="molecule type" value="Genomic_DNA"/>
</dbReference>
<keyword evidence="2 4" id="KW-0547">Nucleotide-binding</keyword>
<dbReference type="Proteomes" id="UP000190460">
    <property type="component" value="Unassembled WGS sequence"/>
</dbReference>
<dbReference type="InterPro" id="IPR024185">
    <property type="entry name" value="FTHF_cligase-like_sf"/>
</dbReference>
<dbReference type="InterPro" id="IPR037171">
    <property type="entry name" value="NagB/RpiA_transferase-like"/>
</dbReference>
<comment type="similarity">
    <text evidence="1 5">Belongs to the 5-formyltetrahydrofolate cyclo-ligase family.</text>
</comment>
<evidence type="ECO:0000256" key="1">
    <source>
        <dbReference type="ARBA" id="ARBA00010638"/>
    </source>
</evidence>
<evidence type="ECO:0000256" key="4">
    <source>
        <dbReference type="PIRSR" id="PIRSR006806-1"/>
    </source>
</evidence>